<evidence type="ECO:0000313" key="1">
    <source>
        <dbReference type="EMBL" id="KSU04970.1"/>
    </source>
</evidence>
<gene>
    <name evidence="1" type="ORF">LMG8520_2675</name>
</gene>
<dbReference type="Proteomes" id="UP000054230">
    <property type="component" value="Unassembled WGS sequence"/>
</dbReference>
<dbReference type="AlphaFoldDB" id="A0A0V8CUF5"/>
<comment type="caution">
    <text evidence="1">The sequence shown here is derived from an EMBL/GenBank/DDBJ whole genome shotgun (WGS) entry which is preliminary data.</text>
</comment>
<dbReference type="EMBL" id="LKLP01000132">
    <property type="protein sequence ID" value="KSU04970.1"/>
    <property type="molecule type" value="Genomic_DNA"/>
</dbReference>
<accession>A0A0V8CUF5</accession>
<dbReference type="RefSeq" id="WP_058210666.1">
    <property type="nucleotide sequence ID" value="NZ_LKLP01000132.1"/>
</dbReference>
<organism evidence="1 2">
    <name type="scientific">Lactococcus lactis subsp. lactis</name>
    <name type="common">Streptococcus lactis</name>
    <dbReference type="NCBI Taxonomy" id="1360"/>
    <lineage>
        <taxon>Bacteria</taxon>
        <taxon>Bacillati</taxon>
        <taxon>Bacillota</taxon>
        <taxon>Bacilli</taxon>
        <taxon>Lactobacillales</taxon>
        <taxon>Streptococcaceae</taxon>
        <taxon>Lactococcus</taxon>
    </lineage>
</organism>
<sequence length="87" mass="10283">MEIINLLKRKLETKNSGRFEVTINKIEAPDSLFVEYEIKIRDYGEDEGFVSVYKEKYSGSNPDKRALQMVEAIKRKNIKETKNYYLD</sequence>
<reference evidence="2" key="1">
    <citation type="submission" date="2015-10" db="EMBL/GenBank/DDBJ databases">
        <title>Draft Genome Sequences of 11 Lactococcus lactis subspecies cremoris strains.</title>
        <authorList>
            <person name="Wels M."/>
            <person name="Backus L."/>
            <person name="Boekhorst J."/>
            <person name="Dijkstra A."/>
            <person name="Beerthuizen M."/>
            <person name="Kelly W."/>
            <person name="Siezen R."/>
            <person name="Bachmann H."/>
            <person name="Van Hijum S."/>
        </authorList>
    </citation>
    <scope>NUCLEOTIDE SEQUENCE [LARGE SCALE GENOMIC DNA]</scope>
    <source>
        <strain evidence="2">LMG8520</strain>
    </source>
</reference>
<dbReference type="PATRIC" id="fig|1360.106.peg.2392"/>
<proteinExistence type="predicted"/>
<protein>
    <submittedName>
        <fullName evidence="1">Uncharacterized protein</fullName>
    </submittedName>
</protein>
<name>A0A0V8CUF5_LACLL</name>
<evidence type="ECO:0000313" key="2">
    <source>
        <dbReference type="Proteomes" id="UP000054230"/>
    </source>
</evidence>